<dbReference type="SUPFAM" id="SSF47336">
    <property type="entry name" value="ACP-like"/>
    <property type="match status" value="1"/>
</dbReference>
<gene>
    <name evidence="2" type="ORF">BBD32_04085</name>
</gene>
<evidence type="ECO:0000259" key="1">
    <source>
        <dbReference type="PROSITE" id="PS50075"/>
    </source>
</evidence>
<dbReference type="PROSITE" id="PS50075">
    <property type="entry name" value="CARRIER"/>
    <property type="match status" value="1"/>
</dbReference>
<sequence>MEDFLEQIAEIMEVDSVNPSDELTSFEAWDSLTTLSIIALADDDYQVSLTNAEISDAKTIEGLHQLILSKQNA</sequence>
<dbReference type="KEGG" id="een:BBD30_10185"/>
<reference evidence="2 3" key="1">
    <citation type="submission" date="2016-07" db="EMBL/GenBank/DDBJ databases">
        <title>Revisiting the taxonomy of the Elizabethkingia Genus using Whole-Genome Sequencing, Optical Mapping, and MALDI-TOF, along with proposal of three novel Elizabethkingia species: Elizabethkingia bruuniana sp. nov., Elizabethkingia ursingii sp. nov., and Elizabethkingia occulta sp. nov.</title>
        <authorList>
            <person name="Nicholson A.C."/>
        </authorList>
    </citation>
    <scope>NUCLEOTIDE SEQUENCE [LARGE SCALE GENOMIC DNA]</scope>
    <source>
        <strain evidence="2 3">F3201</strain>
    </source>
</reference>
<name>A0AAU8URD3_9FLAO</name>
<protein>
    <submittedName>
        <fullName evidence="2">Acyl carrier protein</fullName>
    </submittedName>
</protein>
<dbReference type="RefSeq" id="WP_016200710.1">
    <property type="nucleotide sequence ID" value="NZ_CP016372.1"/>
</dbReference>
<evidence type="ECO:0000313" key="3">
    <source>
        <dbReference type="Proteomes" id="UP000190848"/>
    </source>
</evidence>
<dbReference type="GeneID" id="48543268"/>
<proteinExistence type="predicted"/>
<dbReference type="Proteomes" id="UP000190848">
    <property type="component" value="Chromosome"/>
</dbReference>
<dbReference type="Gene3D" id="1.10.1200.10">
    <property type="entry name" value="ACP-like"/>
    <property type="match status" value="1"/>
</dbReference>
<dbReference type="InterPro" id="IPR009081">
    <property type="entry name" value="PP-bd_ACP"/>
</dbReference>
<dbReference type="InterPro" id="IPR036736">
    <property type="entry name" value="ACP-like_sf"/>
</dbReference>
<feature type="domain" description="Carrier" evidence="1">
    <location>
        <begin position="1"/>
        <end position="71"/>
    </location>
</feature>
<accession>A0AAU8URD3</accession>
<evidence type="ECO:0000313" key="2">
    <source>
        <dbReference type="EMBL" id="AQX00700.1"/>
    </source>
</evidence>
<dbReference type="AlphaFoldDB" id="A0AAU8URD3"/>
<dbReference type="EMBL" id="CP016374">
    <property type="protein sequence ID" value="AQX00700.1"/>
    <property type="molecule type" value="Genomic_DNA"/>
</dbReference>
<organism evidence="2 3">
    <name type="scientific">Elizabethkingia anophelis</name>
    <dbReference type="NCBI Taxonomy" id="1117645"/>
    <lineage>
        <taxon>Bacteria</taxon>
        <taxon>Pseudomonadati</taxon>
        <taxon>Bacteroidota</taxon>
        <taxon>Flavobacteriia</taxon>
        <taxon>Flavobacteriales</taxon>
        <taxon>Weeksellaceae</taxon>
        <taxon>Elizabethkingia</taxon>
    </lineage>
</organism>